<protein>
    <submittedName>
        <fullName evidence="1">Uncharacterized protein</fullName>
    </submittedName>
</protein>
<organism evidence="1 2">
    <name type="scientific">Gleimia coleocanis DSM 15436</name>
    <dbReference type="NCBI Taxonomy" id="525245"/>
    <lineage>
        <taxon>Bacteria</taxon>
        <taxon>Bacillati</taxon>
        <taxon>Actinomycetota</taxon>
        <taxon>Actinomycetes</taxon>
        <taxon>Actinomycetales</taxon>
        <taxon>Actinomycetaceae</taxon>
        <taxon>Gleimia</taxon>
    </lineage>
</organism>
<accession>C0W0F1</accession>
<dbReference type="AlphaFoldDB" id="C0W0F1"/>
<evidence type="ECO:0000313" key="1">
    <source>
        <dbReference type="EMBL" id="EEH64010.1"/>
    </source>
</evidence>
<evidence type="ECO:0000313" key="2">
    <source>
        <dbReference type="Proteomes" id="UP000010301"/>
    </source>
</evidence>
<dbReference type="HOGENOM" id="CLU_3021386_0_0_11"/>
<dbReference type="Proteomes" id="UP000010301">
    <property type="component" value="Unassembled WGS sequence"/>
</dbReference>
<dbReference type="EMBL" id="ACFG01000030">
    <property type="protein sequence ID" value="EEH64010.1"/>
    <property type="molecule type" value="Genomic_DNA"/>
</dbReference>
<proteinExistence type="predicted"/>
<keyword evidence="2" id="KW-1185">Reference proteome</keyword>
<reference evidence="1 2" key="1">
    <citation type="submission" date="2009-01" db="EMBL/GenBank/DDBJ databases">
        <authorList>
            <person name="Qin X."/>
            <person name="Bachman B."/>
            <person name="Battles P."/>
            <person name="Bell A."/>
            <person name="Bess C."/>
            <person name="Bickham C."/>
            <person name="Chaboub L."/>
            <person name="Chen D."/>
            <person name="Coyle M."/>
            <person name="Deiros D.R."/>
            <person name="Dinh H."/>
            <person name="Forbes L."/>
            <person name="Fowler G."/>
            <person name="Francisco L."/>
            <person name="Fu Q."/>
            <person name="Gubbala S."/>
            <person name="Hale W."/>
            <person name="Han Y."/>
            <person name="Hemphill L."/>
            <person name="Highlander S.K."/>
            <person name="Hirani K."/>
            <person name="Hogues M."/>
            <person name="Jackson L."/>
            <person name="Jakkamsetti A."/>
            <person name="Javaid M."/>
            <person name="Jiang H."/>
            <person name="Korchina V."/>
            <person name="Kovar C."/>
            <person name="Lara F."/>
            <person name="Lee S."/>
            <person name="Mata R."/>
            <person name="Mathew T."/>
            <person name="Moen C."/>
            <person name="Morales K."/>
            <person name="Munidasa M."/>
            <person name="Nazareth L."/>
            <person name="Ngo R."/>
            <person name="Nguyen L."/>
            <person name="Okwuonu G."/>
            <person name="Ongeri F."/>
            <person name="Patil S."/>
            <person name="Petrosino J."/>
            <person name="Pham C."/>
            <person name="Pham P."/>
            <person name="Pu L.-L."/>
            <person name="Puazo M."/>
            <person name="Raj R."/>
            <person name="Reid J."/>
            <person name="Rouhana J."/>
            <person name="Saada N."/>
            <person name="Shang Y."/>
            <person name="Simmons D."/>
            <person name="Thornton R."/>
            <person name="Warren J."/>
            <person name="Weissenberger G."/>
            <person name="Zhang J."/>
            <person name="Zhang L."/>
            <person name="Zhou C."/>
            <person name="Zhu D."/>
            <person name="Muzny D."/>
            <person name="Worley K."/>
            <person name="Gibbs R."/>
        </authorList>
    </citation>
    <scope>NUCLEOTIDE SEQUENCE [LARGE SCALE GENOMIC DNA]</scope>
    <source>
        <strain evidence="1 2">DSM 15436</strain>
    </source>
</reference>
<sequence>MLLELGSSLIGTGVTEESELGPVVCAQDDMKNAKATNPQNSERFLVPISYAPTGS</sequence>
<gene>
    <name evidence="1" type="ORF">HMPREF0044_1029</name>
</gene>
<name>C0W0F1_9ACTO</name>
<comment type="caution">
    <text evidence="1">The sequence shown here is derived from an EMBL/GenBank/DDBJ whole genome shotgun (WGS) entry which is preliminary data.</text>
</comment>